<dbReference type="EMBL" id="JADAQT010000048">
    <property type="protein sequence ID" value="MBE1874799.1"/>
    <property type="molecule type" value="Genomic_DNA"/>
</dbReference>
<dbReference type="Proteomes" id="UP000625527">
    <property type="component" value="Unassembled WGS sequence"/>
</dbReference>
<dbReference type="Gene3D" id="3.90.920.10">
    <property type="entry name" value="DNA primase, PRIM domain"/>
    <property type="match status" value="1"/>
</dbReference>
<feature type="domain" description="DNA ligase D polymerase" evidence="1">
    <location>
        <begin position="30"/>
        <end position="280"/>
    </location>
</feature>
<keyword evidence="2" id="KW-0436">Ligase</keyword>
<dbReference type="GO" id="GO:0003910">
    <property type="term" value="F:DNA ligase (ATP) activity"/>
    <property type="evidence" value="ECO:0007669"/>
    <property type="project" value="UniProtKB-EC"/>
</dbReference>
<dbReference type="InterPro" id="IPR052171">
    <property type="entry name" value="NHEJ_LigD"/>
</dbReference>
<sequence length="303" mass="34228">MTDELERKVGDHTISVSKPDKLLFPDDGITKADLVDHYARMAAPMLPFVRGRPITMQRFPDGIDRQGFYEKKAPDHFPGWVDRVRVETRDGSQDQVACEKEETLALLAEQACITPHVWLSTREDLSAPDQLVFDLDPATPDVGLVQHAALSLRDHLDDLGLTSFVKTTGSRGFHVHVPLERGDDYDDVRSFARELARHMADQDPDRLTVEQRKNKRGDRVYLDVLRNAYGQTVVPPYATRARPGAPVAAPLDWSEVHRTAPDHYTIATIGRRIGRHDDPWADFARHAQSLDDARGRLQERTTS</sequence>
<dbReference type="CDD" id="cd04861">
    <property type="entry name" value="LigD_Pol_like"/>
    <property type="match status" value="1"/>
</dbReference>
<reference evidence="2 3" key="1">
    <citation type="submission" date="2020-10" db="EMBL/GenBank/DDBJ databases">
        <title>Myceligenerans pegani sp. nov., an endophytic actinomycete isolated from Peganum harmala L. in Xinjiang, China.</title>
        <authorList>
            <person name="Xin L."/>
        </authorList>
    </citation>
    <scope>NUCLEOTIDE SEQUENCE [LARGE SCALE GENOMIC DNA]</scope>
    <source>
        <strain evidence="2 3">TRM65318</strain>
    </source>
</reference>
<dbReference type="Pfam" id="PF21686">
    <property type="entry name" value="LigD_Prim-Pol"/>
    <property type="match status" value="1"/>
</dbReference>
<evidence type="ECO:0000313" key="2">
    <source>
        <dbReference type="EMBL" id="MBE1874799.1"/>
    </source>
</evidence>
<dbReference type="RefSeq" id="WP_192861371.1">
    <property type="nucleotide sequence ID" value="NZ_JADAQT010000048.1"/>
</dbReference>
<evidence type="ECO:0000313" key="3">
    <source>
        <dbReference type="Proteomes" id="UP000625527"/>
    </source>
</evidence>
<accession>A0ABR9MTV6</accession>
<keyword evidence="3" id="KW-1185">Reference proteome</keyword>
<dbReference type="InterPro" id="IPR014145">
    <property type="entry name" value="LigD_pol_dom"/>
</dbReference>
<organism evidence="2 3">
    <name type="scientific">Myceligenerans pegani</name>
    <dbReference type="NCBI Taxonomy" id="2776917"/>
    <lineage>
        <taxon>Bacteria</taxon>
        <taxon>Bacillati</taxon>
        <taxon>Actinomycetota</taxon>
        <taxon>Actinomycetes</taxon>
        <taxon>Micrococcales</taxon>
        <taxon>Promicromonosporaceae</taxon>
        <taxon>Myceligenerans</taxon>
    </lineage>
</organism>
<name>A0ABR9MTV6_9MICO</name>
<dbReference type="PANTHER" id="PTHR42705">
    <property type="entry name" value="BIFUNCTIONAL NON-HOMOLOGOUS END JOINING PROTEIN LIGD"/>
    <property type="match status" value="1"/>
</dbReference>
<dbReference type="PANTHER" id="PTHR42705:SF2">
    <property type="entry name" value="BIFUNCTIONAL NON-HOMOLOGOUS END JOINING PROTEIN LIGD"/>
    <property type="match status" value="1"/>
</dbReference>
<gene>
    <name evidence="2" type="primary">ligD</name>
    <name evidence="2" type="ORF">IHE71_03630</name>
</gene>
<dbReference type="EC" id="6.5.1.1" evidence="2"/>
<dbReference type="SUPFAM" id="SSF56747">
    <property type="entry name" value="Prim-pol domain"/>
    <property type="match status" value="1"/>
</dbReference>
<dbReference type="NCBIfam" id="TIGR02778">
    <property type="entry name" value="ligD_pol"/>
    <property type="match status" value="1"/>
</dbReference>
<protein>
    <submittedName>
        <fullName evidence="2">Non-homologous end-joining DNA ligase</fullName>
        <ecNumber evidence="2">6.5.1.1</ecNumber>
    </submittedName>
</protein>
<evidence type="ECO:0000259" key="1">
    <source>
        <dbReference type="Pfam" id="PF21686"/>
    </source>
</evidence>
<comment type="caution">
    <text evidence="2">The sequence shown here is derived from an EMBL/GenBank/DDBJ whole genome shotgun (WGS) entry which is preliminary data.</text>
</comment>
<proteinExistence type="predicted"/>